<accession>A0ABZ0SAS8</accession>
<dbReference type="GO" id="GO:0016740">
    <property type="term" value="F:transferase activity"/>
    <property type="evidence" value="ECO:0007669"/>
    <property type="project" value="UniProtKB-KW"/>
</dbReference>
<feature type="compositionally biased region" description="Low complexity" evidence="1">
    <location>
        <begin position="171"/>
        <end position="182"/>
    </location>
</feature>
<evidence type="ECO:0000313" key="3">
    <source>
        <dbReference type="Proteomes" id="UP001432180"/>
    </source>
</evidence>
<dbReference type="RefSeq" id="WP_328983468.1">
    <property type="nucleotide sequence ID" value="NZ_CP121472.1"/>
</dbReference>
<dbReference type="Gene3D" id="3.30.70.1790">
    <property type="entry name" value="RepB DNA-primase, N-terminal domain"/>
    <property type="match status" value="1"/>
</dbReference>
<protein>
    <submittedName>
        <fullName evidence="2">DNA strand transferase</fullName>
    </submittedName>
</protein>
<proteinExistence type="predicted"/>
<keyword evidence="2" id="KW-0808">Transferase</keyword>
<keyword evidence="3" id="KW-1185">Reference proteome</keyword>
<feature type="region of interest" description="Disordered" evidence="1">
    <location>
        <begin position="166"/>
        <end position="205"/>
    </location>
</feature>
<dbReference type="Proteomes" id="UP001432180">
    <property type="component" value="Chromosome"/>
</dbReference>
<feature type="compositionally biased region" description="Polar residues" evidence="1">
    <location>
        <begin position="193"/>
        <end position="202"/>
    </location>
</feature>
<organism evidence="2 3">
    <name type="scientific">Thiorhodovibrio winogradskyi</name>
    <dbReference type="NCBI Taxonomy" id="77007"/>
    <lineage>
        <taxon>Bacteria</taxon>
        <taxon>Pseudomonadati</taxon>
        <taxon>Pseudomonadota</taxon>
        <taxon>Gammaproteobacteria</taxon>
        <taxon>Chromatiales</taxon>
        <taxon>Chromatiaceae</taxon>
        <taxon>Thiorhodovibrio</taxon>
    </lineage>
</organism>
<sequence length="259" mass="28650">MTAASHTAMMLAAWHHAGITRADLAVRTPSAMMLWFQDRALDQLPLGLARARNAHGADVYIRPARGYPWPMVFLDDVAPAMAHRVAKHYAVLVVRTSTLGGCHLWLQLTRALDERQRAQVQRWLIPRVGADPGSVSGEHLGRLAGIKNAKRGGEWVNVLHRPGPRERVWDPTPALPTTAAPRAKPPARKQDSRAPSSAGDSSESAREWGWVRGALEAGLSPTTLYQRLLERASPRRGADAERYARYTLSRALRSTAHRH</sequence>
<evidence type="ECO:0000313" key="2">
    <source>
        <dbReference type="EMBL" id="WPL17655.1"/>
    </source>
</evidence>
<evidence type="ECO:0000256" key="1">
    <source>
        <dbReference type="SAM" id="MobiDB-lite"/>
    </source>
</evidence>
<gene>
    <name evidence="2" type="primary">mobA_1</name>
    <name evidence="2" type="ORF">Thiowin_02690</name>
</gene>
<reference evidence="2 3" key="1">
    <citation type="journal article" date="2023" name="Microorganisms">
        <title>Thiorhodovibrio frisius and Trv. litoralis spp. nov., Two Novel Members from a Clade of Fastidious Purple Sulfur Bacteria That Exhibit Unique Red-Shifted Light-Harvesting Capabilities.</title>
        <authorList>
            <person name="Methner A."/>
            <person name="Kuzyk S.B."/>
            <person name="Petersen J."/>
            <person name="Bauer S."/>
            <person name="Brinkmann H."/>
            <person name="Sichau K."/>
            <person name="Wanner G."/>
            <person name="Wolf J."/>
            <person name="Neumann-Schaal M."/>
            <person name="Henke P."/>
            <person name="Tank M."/>
            <person name="Sproer C."/>
            <person name="Bunk B."/>
            <person name="Overmann J."/>
        </authorList>
    </citation>
    <scope>NUCLEOTIDE SEQUENCE [LARGE SCALE GENOMIC DNA]</scope>
    <source>
        <strain evidence="2 3">DSM 6702</strain>
    </source>
</reference>
<name>A0ABZ0SAS8_9GAMM</name>
<dbReference type="EMBL" id="CP121472">
    <property type="protein sequence ID" value="WPL17655.1"/>
    <property type="molecule type" value="Genomic_DNA"/>
</dbReference>